<organism evidence="1">
    <name type="scientific">Prunus dulcis</name>
    <name type="common">Almond</name>
    <name type="synonym">Amygdalus dulcis</name>
    <dbReference type="NCBI Taxonomy" id="3755"/>
    <lineage>
        <taxon>Eukaryota</taxon>
        <taxon>Viridiplantae</taxon>
        <taxon>Streptophyta</taxon>
        <taxon>Embryophyta</taxon>
        <taxon>Tracheophyta</taxon>
        <taxon>Spermatophyta</taxon>
        <taxon>Magnoliopsida</taxon>
        <taxon>eudicotyledons</taxon>
        <taxon>Gunneridae</taxon>
        <taxon>Pentapetalae</taxon>
        <taxon>rosids</taxon>
        <taxon>fabids</taxon>
        <taxon>Rosales</taxon>
        <taxon>Rosaceae</taxon>
        <taxon>Amygdaloideae</taxon>
        <taxon>Amygdaleae</taxon>
        <taxon>Prunus</taxon>
    </lineage>
</organism>
<dbReference type="GO" id="GO:0051983">
    <property type="term" value="P:regulation of chromosome segregation"/>
    <property type="evidence" value="ECO:0007669"/>
    <property type="project" value="InterPro"/>
</dbReference>
<dbReference type="AlphaFoldDB" id="A0A4Y1RPP8"/>
<dbReference type="EMBL" id="AP019302">
    <property type="protein sequence ID" value="BBH06304.1"/>
    <property type="molecule type" value="Genomic_DNA"/>
</dbReference>
<dbReference type="PANTHER" id="PTHR35730">
    <property type="entry name" value="KINETOCHORE PROTEIN SPC24 HOMOLOG-RELATED"/>
    <property type="match status" value="1"/>
</dbReference>
<accession>A0A4Y1RPP8</accession>
<dbReference type="InterPro" id="IPR044951">
    <property type="entry name" value="SPC24-like"/>
</dbReference>
<evidence type="ECO:0000313" key="1">
    <source>
        <dbReference type="EMBL" id="BBH06304.1"/>
    </source>
</evidence>
<name>A0A4Y1RPP8_PRUDU</name>
<proteinExistence type="predicted"/>
<dbReference type="PANTHER" id="PTHR35730:SF2">
    <property type="entry name" value="KINETOCHORE PROTEIN SPC24 HOMOLOG-RELATED"/>
    <property type="match status" value="1"/>
</dbReference>
<protein>
    <submittedName>
        <fullName evidence="1">Uncharacterized protein</fullName>
    </submittedName>
</protein>
<gene>
    <name evidence="1" type="ORF">Prudu_017918</name>
</gene>
<reference evidence="1" key="1">
    <citation type="journal article" date="2019" name="Science">
        <title>Mutation of a bHLH transcription factor allowed almond domestication.</title>
        <authorList>
            <person name="Sanchez-Perez R."/>
            <person name="Pavan S."/>
            <person name="Mazzeo R."/>
            <person name="Moldovan C."/>
            <person name="Aiese Cigliano R."/>
            <person name="Del Cueto J."/>
            <person name="Ricciardi F."/>
            <person name="Lotti C."/>
            <person name="Ricciardi L."/>
            <person name="Dicenta F."/>
            <person name="Lopez-Marques R.L."/>
            <person name="Lindberg Moller B."/>
        </authorList>
    </citation>
    <scope>NUCLEOTIDE SEQUENCE</scope>
</reference>
<sequence>MGEASVKIDLEKLILYSDDLVGFLKDKKDLNNLEHSLQHSKALRSSCDADFNEVQNLLQDYEKKIDACKQKTEVAYSEVVADEEIDLLQRELDGVIETEMVTDEINDLERQRIAHQEKRRISKRHKQDEFRKLRELSMLASVTNIIPKRLEDQSTIVDSDTKTHQKFEFDLTKMTAFETYELILGRSDLQTSGFGPPFRGIEFRNTELAQLPQLLWEFSGFRSRLDINALIFERRTRRINGEEGK</sequence>